<dbReference type="EMBL" id="CABFNP030001360">
    <property type="protein sequence ID" value="CAI6101379.1"/>
    <property type="molecule type" value="Genomic_DNA"/>
</dbReference>
<proteinExistence type="predicted"/>
<sequence>MDYIVIHGDATSRRDNSVCRKWFEYSTKNISLRPRYAFVGALLIALENGQRLKVQNGSLVKYHPEFENGSVPAEVIRQPQHKSGGSAKCGTPAANSSKKQ</sequence>
<dbReference type="Proteomes" id="UP001160390">
    <property type="component" value="Unassembled WGS sequence"/>
</dbReference>
<dbReference type="AlphaFoldDB" id="A0AA35QGE0"/>
<feature type="region of interest" description="Disordered" evidence="1">
    <location>
        <begin position="71"/>
        <end position="100"/>
    </location>
</feature>
<evidence type="ECO:0000256" key="1">
    <source>
        <dbReference type="SAM" id="MobiDB-lite"/>
    </source>
</evidence>
<organism evidence="2 3">
    <name type="scientific">Clonostachys chloroleuca</name>
    <dbReference type="NCBI Taxonomy" id="1926264"/>
    <lineage>
        <taxon>Eukaryota</taxon>
        <taxon>Fungi</taxon>
        <taxon>Dikarya</taxon>
        <taxon>Ascomycota</taxon>
        <taxon>Pezizomycotina</taxon>
        <taxon>Sordariomycetes</taxon>
        <taxon>Hypocreomycetidae</taxon>
        <taxon>Hypocreales</taxon>
        <taxon>Bionectriaceae</taxon>
        <taxon>Clonostachys</taxon>
    </lineage>
</organism>
<reference evidence="2" key="1">
    <citation type="submission" date="2023-01" db="EMBL/GenBank/DDBJ databases">
        <authorList>
            <person name="Piombo E."/>
        </authorList>
    </citation>
    <scope>NUCLEOTIDE SEQUENCE</scope>
</reference>
<comment type="caution">
    <text evidence="2">The sequence shown here is derived from an EMBL/GenBank/DDBJ whole genome shotgun (WGS) entry which is preliminary data.</text>
</comment>
<accession>A0AA35QGE0</accession>
<protein>
    <submittedName>
        <fullName evidence="2">Uncharacterized protein</fullName>
    </submittedName>
</protein>
<name>A0AA35QGE0_9HYPO</name>
<evidence type="ECO:0000313" key="3">
    <source>
        <dbReference type="Proteomes" id="UP001160390"/>
    </source>
</evidence>
<evidence type="ECO:0000313" key="2">
    <source>
        <dbReference type="EMBL" id="CAI6101379.1"/>
    </source>
</evidence>
<keyword evidence="3" id="KW-1185">Reference proteome</keyword>
<gene>
    <name evidence="2" type="ORF">CCHLO57077_00006613</name>
</gene>